<feature type="compositionally biased region" description="Polar residues" evidence="3">
    <location>
        <begin position="488"/>
        <end position="498"/>
    </location>
</feature>
<dbReference type="InterPro" id="IPR051995">
    <property type="entry name" value="Ciliary_GTPase"/>
</dbReference>
<keyword evidence="5" id="KW-1185">Reference proteome</keyword>
<sequence length="504" mass="57735">MNTKNSLETAPTVGFSKEEITIENYDISLYDLGGGRRIREIWTEYLNEVYGIIYVLDSAAPERLANKDDLNDCVDEVEIMEKLNLEYLVNTHKCVCKLQTCSAIKGTGKKMDVNIKHGFKWMCTVLDQMYDRLKDRVDNDVEVVERKRQKAKEERKERVRKVREERERQQEEERLKLGIEKEEEEEEDDDIVDGANPFKRLDSDEIKRKEEKFKASKAKDKERKQKLKEIEEMEKSAQLNPAQTNTNNNNILPGQINSNEDEDGLRAPRSSRSLLGLDWLNSGTDNIGLSNGNHRQMLPPLESPVSSGRQEKKKNKKGKSKLVSNGNSGAYNDNDVVVRHLDDIANQGHSLSSVSRIQVESAPNEDDDEDLESLVESSGGRRGFRNSKGMYKQEENGHTEENNQKKKLRKKKPKVSSDDDDGFDTLRLSQHLEDDLVNGVVEEERSITPVRKLKKKNKHLRKNKLAPSDDEYELSDVQNTPKKKSSVRRNGSLKSPTSMYIGRV</sequence>
<feature type="region of interest" description="Disordered" evidence="3">
    <location>
        <begin position="234"/>
        <end position="334"/>
    </location>
</feature>
<dbReference type="PANTHER" id="PTHR46090">
    <property type="entry name" value="ADP-RIBOSYLATION FACTOR-LIKE PROTEIN 13B"/>
    <property type="match status" value="1"/>
</dbReference>
<feature type="compositionally biased region" description="Basic residues" evidence="3">
    <location>
        <begin position="405"/>
        <end position="414"/>
    </location>
</feature>
<gene>
    <name evidence="4" type="ORF">MAR_018123</name>
</gene>
<feature type="region of interest" description="Disordered" evidence="3">
    <location>
        <begin position="454"/>
        <end position="504"/>
    </location>
</feature>
<dbReference type="Gene3D" id="3.40.50.300">
    <property type="entry name" value="P-loop containing nucleotide triphosphate hydrolases"/>
    <property type="match status" value="1"/>
</dbReference>
<dbReference type="EMBL" id="CP111017">
    <property type="protein sequence ID" value="WAR08165.1"/>
    <property type="molecule type" value="Genomic_DNA"/>
</dbReference>
<evidence type="ECO:0000256" key="2">
    <source>
        <dbReference type="ARBA" id="ARBA00023134"/>
    </source>
</evidence>
<feature type="compositionally biased region" description="Acidic residues" evidence="3">
    <location>
        <begin position="181"/>
        <end position="192"/>
    </location>
</feature>
<feature type="compositionally biased region" description="Basic and acidic residues" evidence="3">
    <location>
        <begin position="391"/>
        <end position="404"/>
    </location>
</feature>
<keyword evidence="1" id="KW-0547">Nucleotide-binding</keyword>
<proteinExistence type="predicted"/>
<protein>
    <submittedName>
        <fullName evidence="4">AR13B-like protein</fullName>
    </submittedName>
</protein>
<accession>A0ABY7EDR4</accession>
<feature type="region of interest" description="Disordered" evidence="3">
    <location>
        <begin position="346"/>
        <end position="426"/>
    </location>
</feature>
<feature type="compositionally biased region" description="Polar residues" evidence="3">
    <location>
        <begin position="347"/>
        <end position="358"/>
    </location>
</feature>
<feature type="region of interest" description="Disordered" evidence="3">
    <location>
        <begin position="147"/>
        <end position="198"/>
    </location>
</feature>
<keyword evidence="2" id="KW-0342">GTP-binding</keyword>
<dbReference type="PANTHER" id="PTHR46090:SF2">
    <property type="entry name" value="ADP-RIBOSYLATION FACTOR-LIKE PROTEIN 13B"/>
    <property type="match status" value="1"/>
</dbReference>
<feature type="compositionally biased region" description="Polar residues" evidence="3">
    <location>
        <begin position="281"/>
        <end position="294"/>
    </location>
</feature>
<evidence type="ECO:0000256" key="3">
    <source>
        <dbReference type="SAM" id="MobiDB-lite"/>
    </source>
</evidence>
<feature type="compositionally biased region" description="Acidic residues" evidence="3">
    <location>
        <begin position="363"/>
        <end position="373"/>
    </location>
</feature>
<feature type="compositionally biased region" description="Basic and acidic residues" evidence="3">
    <location>
        <begin position="147"/>
        <end position="180"/>
    </location>
</feature>
<feature type="compositionally biased region" description="Basic residues" evidence="3">
    <location>
        <begin position="454"/>
        <end position="464"/>
    </location>
</feature>
<evidence type="ECO:0000256" key="1">
    <source>
        <dbReference type="ARBA" id="ARBA00022741"/>
    </source>
</evidence>
<dbReference type="PRINTS" id="PR00328">
    <property type="entry name" value="SAR1GTPBP"/>
</dbReference>
<feature type="compositionally biased region" description="Basic residues" evidence="3">
    <location>
        <begin position="311"/>
        <end position="320"/>
    </location>
</feature>
<dbReference type="SUPFAM" id="SSF52540">
    <property type="entry name" value="P-loop containing nucleoside triphosphate hydrolases"/>
    <property type="match status" value="1"/>
</dbReference>
<evidence type="ECO:0000313" key="4">
    <source>
        <dbReference type="EMBL" id="WAR08165.1"/>
    </source>
</evidence>
<name>A0ABY7EDR4_MYAAR</name>
<reference evidence="4" key="1">
    <citation type="submission" date="2022-11" db="EMBL/GenBank/DDBJ databases">
        <title>Centuries of genome instability and evolution in soft-shell clam transmissible cancer (bioRxiv).</title>
        <authorList>
            <person name="Hart S.F.M."/>
            <person name="Yonemitsu M.A."/>
            <person name="Giersch R.M."/>
            <person name="Beal B.F."/>
            <person name="Arriagada G."/>
            <person name="Davis B.W."/>
            <person name="Ostrander E.A."/>
            <person name="Goff S.P."/>
            <person name="Metzger M.J."/>
        </authorList>
    </citation>
    <scope>NUCLEOTIDE SEQUENCE</scope>
    <source>
        <strain evidence="4">MELC-2E11</strain>
        <tissue evidence="4">Siphon/mantle</tissue>
    </source>
</reference>
<feature type="compositionally biased region" description="Low complexity" evidence="3">
    <location>
        <begin position="237"/>
        <end position="258"/>
    </location>
</feature>
<dbReference type="InterPro" id="IPR006689">
    <property type="entry name" value="Small_GTPase_ARF/SAR"/>
</dbReference>
<evidence type="ECO:0000313" key="5">
    <source>
        <dbReference type="Proteomes" id="UP001164746"/>
    </source>
</evidence>
<dbReference type="Pfam" id="PF00025">
    <property type="entry name" value="Arf"/>
    <property type="match status" value="1"/>
</dbReference>
<dbReference type="InterPro" id="IPR027417">
    <property type="entry name" value="P-loop_NTPase"/>
</dbReference>
<organism evidence="4 5">
    <name type="scientific">Mya arenaria</name>
    <name type="common">Soft-shell clam</name>
    <dbReference type="NCBI Taxonomy" id="6604"/>
    <lineage>
        <taxon>Eukaryota</taxon>
        <taxon>Metazoa</taxon>
        <taxon>Spiralia</taxon>
        <taxon>Lophotrochozoa</taxon>
        <taxon>Mollusca</taxon>
        <taxon>Bivalvia</taxon>
        <taxon>Autobranchia</taxon>
        <taxon>Heteroconchia</taxon>
        <taxon>Euheterodonta</taxon>
        <taxon>Imparidentia</taxon>
        <taxon>Neoheterodontei</taxon>
        <taxon>Myida</taxon>
        <taxon>Myoidea</taxon>
        <taxon>Myidae</taxon>
        <taxon>Mya</taxon>
    </lineage>
</organism>
<dbReference type="Proteomes" id="UP001164746">
    <property type="component" value="Chromosome 6"/>
</dbReference>